<sequence>MDDEQPLLEGNAGTVYNSADLFVPCTTIIPYHLGDLGTNFNNFHVRHGFHKNDHLDLERPLEEVNQLLQSWLYFGVLSVFLGRPASPTDLKFDAKVGLPLSVGARLQQVIHLFNNRVDRTALRVRGPHIDGLFTILHYADWWSEKFEAAVQDRDSALAHSCLAVKILISSLASALLPNADEYEKRIKHLMKHDPQRRKRSGWVSHFEYRSRLMQNVCLIPLRDVAALPSTSSTLLRSRMLENDWCSHQIKQILSSCDYTTCTYLADMKRFIRKSHRRCADAPKCIAGNARMDNYITRHASETCNCPHITAPIDEIVEIIKRGRVPLVGIVESSDGALEIHVRERTAADRYVAISHVWADGLGNPCANSLPDCILRQLHSWLNNLPLAAYDVGITMGGRRFDASRLDYVAPTTWFWMDTLCIPVDDSLAEIRNTAINDMATIYLGSSQVLVLDTELLNISTRVDDTYDATEVLARIAFSMWSRRSWTFQEGGLGAECIFQLANIAVNVTSQWSPSGPRHSSLKGNFSFPSDDDKINQLIYMTLYERVWDMLQRMYEFVPHRKEDNLYHPPFPHPTRSCGSISLLGGATSTKERRHQGERFVRVWNELCNRSTTKSEDIHIILANLLDLDASALMRYPRDKRMAMLLRNIENIPFSIFLLGGKRVNAQQNHFLRWIPSDPGGNFLDDRNYMELSRHGLSVAAHAERTTSLYFSQQHAFDHSITYCVGLKLQLEFTALRYANDTLPPATQHGILVIFLRPDSNENSHSRSRVLRGACFKVRGYSNCTYEGKRTSFKGTQAEILHLMYDCPIRIKATRSSGIIAERPTTKTRHDPPIVEAEVVPDTAHYLVTCNLHDYPKLRRREVSTSTLAAWLVYILLHFALQFFFLALLYIILIIVIDVVRKERIDGWTIAFTVYTWLSFIGLSIFMVIICIALAHHERCMLLQSSSASNSNEPWMSWTKWILKPLLGCLGAFVGGLQGIMHNSKSYREHERQVEADKDTRLVSNPDKRWQWAEEREIPRLVLDTPAPVAAGPSAESAGGQDEEDVEARWDTTAEDVPLLPVSQPSVSRVMDYIAP</sequence>
<keyword evidence="2" id="KW-0812">Transmembrane</keyword>
<evidence type="ECO:0000313" key="4">
    <source>
        <dbReference type="Proteomes" id="UP000799444"/>
    </source>
</evidence>
<feature type="transmembrane region" description="Helical" evidence="2">
    <location>
        <begin position="960"/>
        <end position="979"/>
    </location>
</feature>
<feature type="region of interest" description="Disordered" evidence="1">
    <location>
        <begin position="1022"/>
        <end position="1055"/>
    </location>
</feature>
<evidence type="ECO:0000256" key="1">
    <source>
        <dbReference type="SAM" id="MobiDB-lite"/>
    </source>
</evidence>
<keyword evidence="2" id="KW-1133">Transmembrane helix</keyword>
<keyword evidence="4" id="KW-1185">Reference proteome</keyword>
<feature type="transmembrane region" description="Helical" evidence="2">
    <location>
        <begin position="870"/>
        <end position="899"/>
    </location>
</feature>
<keyword evidence="2" id="KW-0472">Membrane</keyword>
<name>A0A9P4QQI0_9PLEO</name>
<dbReference type="OrthoDB" id="2426273at2759"/>
<gene>
    <name evidence="3" type="ORF">EJ04DRAFT_578761</name>
</gene>
<evidence type="ECO:0000256" key="2">
    <source>
        <dbReference type="SAM" id="Phobius"/>
    </source>
</evidence>
<feature type="transmembrane region" description="Helical" evidence="2">
    <location>
        <begin position="911"/>
        <end position="934"/>
    </location>
</feature>
<comment type="caution">
    <text evidence="3">The sequence shown here is derived from an EMBL/GenBank/DDBJ whole genome shotgun (WGS) entry which is preliminary data.</text>
</comment>
<dbReference type="EMBL" id="ML996187">
    <property type="protein sequence ID" value="KAF2731868.1"/>
    <property type="molecule type" value="Genomic_DNA"/>
</dbReference>
<evidence type="ECO:0008006" key="5">
    <source>
        <dbReference type="Google" id="ProtNLM"/>
    </source>
</evidence>
<organism evidence="3 4">
    <name type="scientific">Polyplosphaeria fusca</name>
    <dbReference type="NCBI Taxonomy" id="682080"/>
    <lineage>
        <taxon>Eukaryota</taxon>
        <taxon>Fungi</taxon>
        <taxon>Dikarya</taxon>
        <taxon>Ascomycota</taxon>
        <taxon>Pezizomycotina</taxon>
        <taxon>Dothideomycetes</taxon>
        <taxon>Pleosporomycetidae</taxon>
        <taxon>Pleosporales</taxon>
        <taxon>Tetraplosphaeriaceae</taxon>
        <taxon>Polyplosphaeria</taxon>
    </lineage>
</organism>
<evidence type="ECO:0000313" key="3">
    <source>
        <dbReference type="EMBL" id="KAF2731868.1"/>
    </source>
</evidence>
<dbReference type="AlphaFoldDB" id="A0A9P4QQI0"/>
<proteinExistence type="predicted"/>
<dbReference type="PANTHER" id="PTHR39596:SF2">
    <property type="entry name" value="HET DOMAIN PROTEIN (AFU_ORTHOLOGUE AFUA_1G17550)-RELATED"/>
    <property type="match status" value="1"/>
</dbReference>
<dbReference type="PANTHER" id="PTHR39596">
    <property type="match status" value="1"/>
</dbReference>
<dbReference type="Proteomes" id="UP000799444">
    <property type="component" value="Unassembled WGS sequence"/>
</dbReference>
<reference evidence="3" key="1">
    <citation type="journal article" date="2020" name="Stud. Mycol.">
        <title>101 Dothideomycetes genomes: a test case for predicting lifestyles and emergence of pathogens.</title>
        <authorList>
            <person name="Haridas S."/>
            <person name="Albert R."/>
            <person name="Binder M."/>
            <person name="Bloem J."/>
            <person name="Labutti K."/>
            <person name="Salamov A."/>
            <person name="Andreopoulos B."/>
            <person name="Baker S."/>
            <person name="Barry K."/>
            <person name="Bills G."/>
            <person name="Bluhm B."/>
            <person name="Cannon C."/>
            <person name="Castanera R."/>
            <person name="Culley D."/>
            <person name="Daum C."/>
            <person name="Ezra D."/>
            <person name="Gonzalez J."/>
            <person name="Henrissat B."/>
            <person name="Kuo A."/>
            <person name="Liang C."/>
            <person name="Lipzen A."/>
            <person name="Lutzoni F."/>
            <person name="Magnuson J."/>
            <person name="Mondo S."/>
            <person name="Nolan M."/>
            <person name="Ohm R."/>
            <person name="Pangilinan J."/>
            <person name="Park H.-J."/>
            <person name="Ramirez L."/>
            <person name="Alfaro M."/>
            <person name="Sun H."/>
            <person name="Tritt A."/>
            <person name="Yoshinaga Y."/>
            <person name="Zwiers L.-H."/>
            <person name="Turgeon B."/>
            <person name="Goodwin S."/>
            <person name="Spatafora J."/>
            <person name="Crous P."/>
            <person name="Grigoriev I."/>
        </authorList>
    </citation>
    <scope>NUCLEOTIDE SEQUENCE</scope>
    <source>
        <strain evidence="3">CBS 125425</strain>
    </source>
</reference>
<protein>
    <recommendedName>
        <fullName evidence="5">Heterokaryon incompatibility domain-containing protein</fullName>
    </recommendedName>
</protein>
<accession>A0A9P4QQI0</accession>